<dbReference type="FunFam" id="2.60.120.1440:FF:000005">
    <property type="entry name" value="Sigma factor regulatory protein, FecR/PupR family"/>
    <property type="match status" value="1"/>
</dbReference>
<evidence type="ECO:0000256" key="1">
    <source>
        <dbReference type="SAM" id="Phobius"/>
    </source>
</evidence>
<feature type="transmembrane region" description="Helical" evidence="1">
    <location>
        <begin position="72"/>
        <end position="91"/>
    </location>
</feature>
<evidence type="ECO:0000259" key="2">
    <source>
        <dbReference type="Pfam" id="PF04773"/>
    </source>
</evidence>
<proteinExistence type="predicted"/>
<dbReference type="InterPro" id="IPR006860">
    <property type="entry name" value="FecR"/>
</dbReference>
<dbReference type="PANTHER" id="PTHR30273:SF2">
    <property type="entry name" value="PROTEIN FECR"/>
    <property type="match status" value="1"/>
</dbReference>
<gene>
    <name evidence="3" type="ORF">LMANV2_230038</name>
</gene>
<keyword evidence="1" id="KW-1133">Transmembrane helix</keyword>
<dbReference type="Gene3D" id="2.60.120.1440">
    <property type="match status" value="1"/>
</dbReference>
<comment type="caution">
    <text evidence="3">The sequence shown here is derived from an EMBL/GenBank/DDBJ whole genome shotgun (WGS) entry which is preliminary data.</text>
</comment>
<feature type="domain" description="FecR protein" evidence="2">
    <location>
        <begin position="138"/>
        <end position="235"/>
    </location>
</feature>
<dbReference type="InterPro" id="IPR012373">
    <property type="entry name" value="Ferrdict_sens_TM"/>
</dbReference>
<evidence type="ECO:0000313" key="3">
    <source>
        <dbReference type="EMBL" id="SOR60923.1"/>
    </source>
</evidence>
<evidence type="ECO:0000313" key="4">
    <source>
        <dbReference type="Proteomes" id="UP000234460"/>
    </source>
</evidence>
<name>A0AAQ1SMY4_LEPIR</name>
<accession>A0AAQ1SMY4</accession>
<dbReference type="EMBL" id="OEJX01000016">
    <property type="protein sequence ID" value="SOR60923.1"/>
    <property type="molecule type" value="Genomic_DNA"/>
</dbReference>
<dbReference type="GO" id="GO:0016989">
    <property type="term" value="F:sigma factor antagonist activity"/>
    <property type="evidence" value="ECO:0007669"/>
    <property type="project" value="TreeGrafter"/>
</dbReference>
<organism evidence="3 4">
    <name type="scientific">Leptospira interrogans serovar Manilae</name>
    <dbReference type="NCBI Taxonomy" id="214675"/>
    <lineage>
        <taxon>Bacteria</taxon>
        <taxon>Pseudomonadati</taxon>
        <taxon>Spirochaetota</taxon>
        <taxon>Spirochaetia</taxon>
        <taxon>Leptospirales</taxon>
        <taxon>Leptospiraceae</taxon>
        <taxon>Leptospira</taxon>
    </lineage>
</organism>
<reference evidence="3 4" key="1">
    <citation type="submission" date="2017-11" db="EMBL/GenBank/DDBJ databases">
        <authorList>
            <person name="Lechat P."/>
        </authorList>
    </citation>
    <scope>NUCLEOTIDE SEQUENCE [LARGE SCALE GENOMIC DNA]</scope>
    <source>
        <strain evidence="3">L495</strain>
    </source>
</reference>
<keyword evidence="1" id="KW-0472">Membrane</keyword>
<dbReference type="PANTHER" id="PTHR30273">
    <property type="entry name" value="PERIPLASMIC SIGNAL SENSOR AND SIGMA FACTOR ACTIVATOR FECR-RELATED"/>
    <property type="match status" value="1"/>
</dbReference>
<keyword evidence="1" id="KW-0812">Transmembrane</keyword>
<protein>
    <submittedName>
        <fullName evidence="3">Sigma factor regulatory protein, FecR/PupR family</fullName>
    </submittedName>
</protein>
<dbReference type="Proteomes" id="UP000234460">
    <property type="component" value="Chromosome LMANV2"/>
</dbReference>
<sequence>MNDANTGSINMKNKTNTPEFEGYSKFLKEKGPTTQLPAFDPSWIGKQPRFIVEDKIMNVSTDNTNIFRFPKIVWLAAAAILLFTIGVWVTFHTSKPESEIVRGTTLKAAVVFVKGQVSVMRDVEMKLHRGDLLNESDIILTGTGGALDIGLTDSSVVRVKENSKLILKQLREDNGSQIRINLTSGRVLNIIEKEKKTSNFYVETPSAVAAVRGTSFEVNASENESMVFVVEGAVEVISLNPAKKIYILEKSKLVTVNKDGEIESIDISKLNSTLPEYKEMRKNLGSLDSELLLDVQNLKSAKTEEELSKAYDLSIERIIMKDGRELRGVVVSQKKGKLVVQTLKGSYILDEDAVDKIKY</sequence>
<dbReference type="AlphaFoldDB" id="A0AAQ1SMY4"/>
<dbReference type="Pfam" id="PF04773">
    <property type="entry name" value="FecR"/>
    <property type="match status" value="1"/>
</dbReference>